<feature type="domain" description="EF-hand" evidence="8">
    <location>
        <begin position="171"/>
        <end position="206"/>
    </location>
</feature>
<dbReference type="AlphaFoldDB" id="A0A7S3C181"/>
<dbReference type="SUPFAM" id="SSF50324">
    <property type="entry name" value="Inorganic pyrophosphatase"/>
    <property type="match status" value="1"/>
</dbReference>
<keyword evidence="7" id="KW-0460">Magnesium</keyword>
<dbReference type="Pfam" id="PF00719">
    <property type="entry name" value="Pyrophosphatase"/>
    <property type="match status" value="1"/>
</dbReference>
<proteinExistence type="inferred from homology"/>
<evidence type="ECO:0000256" key="3">
    <source>
        <dbReference type="ARBA" id="ARBA00012146"/>
    </source>
</evidence>
<evidence type="ECO:0000256" key="1">
    <source>
        <dbReference type="ARBA" id="ARBA00001946"/>
    </source>
</evidence>
<feature type="domain" description="EF-hand" evidence="8">
    <location>
        <begin position="135"/>
        <end position="170"/>
    </location>
</feature>
<evidence type="ECO:0000256" key="7">
    <source>
        <dbReference type="ARBA" id="ARBA00022842"/>
    </source>
</evidence>
<dbReference type="GO" id="GO:0004427">
    <property type="term" value="F:inorganic diphosphate phosphatase activity"/>
    <property type="evidence" value="ECO:0007669"/>
    <property type="project" value="UniProtKB-EC"/>
</dbReference>
<dbReference type="GO" id="GO:0005737">
    <property type="term" value="C:cytoplasm"/>
    <property type="evidence" value="ECO:0007669"/>
    <property type="project" value="InterPro"/>
</dbReference>
<evidence type="ECO:0000256" key="2">
    <source>
        <dbReference type="ARBA" id="ARBA00006220"/>
    </source>
</evidence>
<dbReference type="EMBL" id="HBHX01070225">
    <property type="protein sequence ID" value="CAE0151103.1"/>
    <property type="molecule type" value="Transcribed_RNA"/>
</dbReference>
<dbReference type="GO" id="GO:0006796">
    <property type="term" value="P:phosphate-containing compound metabolic process"/>
    <property type="evidence" value="ECO:0007669"/>
    <property type="project" value="InterPro"/>
</dbReference>
<dbReference type="InterPro" id="IPR008162">
    <property type="entry name" value="Pyrophosphatase"/>
</dbReference>
<organism evidence="9">
    <name type="scientific">Haptolina ericina</name>
    <dbReference type="NCBI Taxonomy" id="156174"/>
    <lineage>
        <taxon>Eukaryota</taxon>
        <taxon>Haptista</taxon>
        <taxon>Haptophyta</taxon>
        <taxon>Prymnesiophyceae</taxon>
        <taxon>Prymnesiales</taxon>
        <taxon>Prymnesiaceae</taxon>
        <taxon>Haptolina</taxon>
    </lineage>
</organism>
<comment type="similarity">
    <text evidence="2">Belongs to the PPase family.</text>
</comment>
<keyword evidence="4" id="KW-0479">Metal-binding</keyword>
<dbReference type="PROSITE" id="PS50222">
    <property type="entry name" value="EF_HAND_2"/>
    <property type="match status" value="2"/>
</dbReference>
<dbReference type="GO" id="GO:0005509">
    <property type="term" value="F:calcium ion binding"/>
    <property type="evidence" value="ECO:0007669"/>
    <property type="project" value="InterPro"/>
</dbReference>
<dbReference type="EC" id="3.6.1.1" evidence="3"/>
<dbReference type="PROSITE" id="PS00387">
    <property type="entry name" value="PPASE"/>
    <property type="match status" value="1"/>
</dbReference>
<dbReference type="InterPro" id="IPR036649">
    <property type="entry name" value="Pyrophosphatase_sf"/>
</dbReference>
<dbReference type="Gene3D" id="3.90.80.10">
    <property type="entry name" value="Inorganic pyrophosphatase"/>
    <property type="match status" value="1"/>
</dbReference>
<dbReference type="CDD" id="cd00412">
    <property type="entry name" value="pyrophosphatase"/>
    <property type="match status" value="1"/>
</dbReference>
<evidence type="ECO:0000259" key="8">
    <source>
        <dbReference type="PROSITE" id="PS50222"/>
    </source>
</evidence>
<dbReference type="SUPFAM" id="SSF47473">
    <property type="entry name" value="EF-hand"/>
    <property type="match status" value="1"/>
</dbReference>
<dbReference type="CDD" id="cd00051">
    <property type="entry name" value="EFh"/>
    <property type="match status" value="1"/>
</dbReference>
<dbReference type="Gene3D" id="1.10.238.10">
    <property type="entry name" value="EF-hand"/>
    <property type="match status" value="1"/>
</dbReference>
<reference evidence="9" key="1">
    <citation type="submission" date="2021-01" db="EMBL/GenBank/DDBJ databases">
        <authorList>
            <person name="Corre E."/>
            <person name="Pelletier E."/>
            <person name="Niang G."/>
            <person name="Scheremetjew M."/>
            <person name="Finn R."/>
            <person name="Kale V."/>
            <person name="Holt S."/>
            <person name="Cochrane G."/>
            <person name="Meng A."/>
            <person name="Brown T."/>
            <person name="Cohen L."/>
        </authorList>
    </citation>
    <scope>NUCLEOTIDE SEQUENCE</scope>
    <source>
        <strain evidence="9">CCMP281</strain>
    </source>
</reference>
<evidence type="ECO:0000313" key="9">
    <source>
        <dbReference type="EMBL" id="CAE0151103.1"/>
    </source>
</evidence>
<dbReference type="InterPro" id="IPR018247">
    <property type="entry name" value="EF_Hand_1_Ca_BS"/>
</dbReference>
<dbReference type="PROSITE" id="PS00018">
    <property type="entry name" value="EF_HAND_1"/>
    <property type="match status" value="1"/>
</dbReference>
<dbReference type="PANTHER" id="PTHR10286">
    <property type="entry name" value="INORGANIC PYROPHOSPHATASE"/>
    <property type="match status" value="1"/>
</dbReference>
<evidence type="ECO:0000256" key="4">
    <source>
        <dbReference type="ARBA" id="ARBA00022723"/>
    </source>
</evidence>
<comment type="cofactor">
    <cofactor evidence="1">
        <name>Mg(2+)</name>
        <dbReference type="ChEBI" id="CHEBI:18420"/>
    </cofactor>
</comment>
<dbReference type="Pfam" id="PF13499">
    <property type="entry name" value="EF-hand_7"/>
    <property type="match status" value="1"/>
</dbReference>
<name>A0A7S3C181_9EUKA</name>
<dbReference type="SMART" id="SM00054">
    <property type="entry name" value="EFh"/>
    <property type="match status" value="2"/>
</dbReference>
<protein>
    <recommendedName>
        <fullName evidence="3">inorganic diphosphatase</fullName>
        <ecNumber evidence="3">3.6.1.1</ecNumber>
    </recommendedName>
</protein>
<evidence type="ECO:0000256" key="6">
    <source>
        <dbReference type="ARBA" id="ARBA00022837"/>
    </source>
</evidence>
<dbReference type="GO" id="GO:0000287">
    <property type="term" value="F:magnesium ion binding"/>
    <property type="evidence" value="ECO:0007669"/>
    <property type="project" value="InterPro"/>
</dbReference>
<gene>
    <name evidence="9" type="ORF">HERI1096_LOCUS38768</name>
</gene>
<keyword evidence="6" id="KW-0106">Calcium</keyword>
<accession>A0A7S3C181</accession>
<dbReference type="InterPro" id="IPR002048">
    <property type="entry name" value="EF_hand_dom"/>
</dbReference>
<evidence type="ECO:0000256" key="5">
    <source>
        <dbReference type="ARBA" id="ARBA00022801"/>
    </source>
</evidence>
<sequence>MDEQVALVQQALRQAQSTGTGGVPIDIAVARQYGDSTVTMRAQVAPGTPAAPAAVVPLAQSGNMFGAAPQSSAMEVTGVPSANPGITRKYTTNSFYEEGEAGEVTNLLAEIERLKRKALSRGINLTSPQEDVPAEDVAMLRQIFSLADDTGDGYITFEQLMQLHVVLGEPLTEDEGRSAFKAMDANRSGSINFDDFLAWYTLAHSKSGMLSKKGTAYTKRFKTMLVQVGDAFDIKHLSCATTGQPRSLDYRVVFHYNDRGQLKQISPWHDIPLYSADGYVHMITEIPKFSRSKFEIATGENFNPIKQDTKNGKLREYNYGDMCFNYGALPQTWEDPNHTTPDTGYPGDNDPIDALEIGYKMLRTGSVTKVKILGCLAMIDDDETDWKVVCISVDDPLAPQLNDITDVERVLPGYITVMREWLRLYKTVDGKPENKFGLDEKALGRDYTMQVVQETHDFWKRLTSSGAKTV</sequence>
<keyword evidence="5" id="KW-0378">Hydrolase</keyword>
<dbReference type="InterPro" id="IPR011992">
    <property type="entry name" value="EF-hand-dom_pair"/>
</dbReference>